<dbReference type="AlphaFoldDB" id="A0A4V1LN66"/>
<feature type="coiled-coil region" evidence="1">
    <location>
        <begin position="101"/>
        <end position="128"/>
    </location>
</feature>
<comment type="caution">
    <text evidence="2">The sequence shown here is derived from an EMBL/GenBank/DDBJ whole genome shotgun (WGS) entry which is preliminary data.</text>
</comment>
<keyword evidence="1" id="KW-0175">Coiled coil</keyword>
<gene>
    <name evidence="2" type="ORF">ESZ48_04910</name>
</gene>
<keyword evidence="3" id="KW-1185">Reference proteome</keyword>
<evidence type="ECO:0000256" key="1">
    <source>
        <dbReference type="SAM" id="Coils"/>
    </source>
</evidence>
<dbReference type="OrthoDB" id="7057670at2"/>
<name>A0A4V1LN66_9FLAO</name>
<accession>A0A4V1LN66</accession>
<reference evidence="2 3" key="1">
    <citation type="submission" date="2019-01" db="EMBL/GenBank/DDBJ databases">
        <title>Genome sequence of the Antarctic species Gelidibacter gilvus ACAM 158(T).</title>
        <authorList>
            <person name="Bowman J.P."/>
        </authorList>
    </citation>
    <scope>NUCLEOTIDE SEQUENCE [LARGE SCALE GENOMIC DNA]</scope>
    <source>
        <strain evidence="2 3">IC158</strain>
    </source>
</reference>
<proteinExistence type="predicted"/>
<dbReference type="EMBL" id="SDDZ01000002">
    <property type="protein sequence ID" value="RXJ51216.1"/>
    <property type="molecule type" value="Genomic_DNA"/>
</dbReference>
<dbReference type="RefSeq" id="WP_129016214.1">
    <property type="nucleotide sequence ID" value="NZ_SDDZ01000002.1"/>
</dbReference>
<evidence type="ECO:0000313" key="3">
    <source>
        <dbReference type="Proteomes" id="UP000289792"/>
    </source>
</evidence>
<sequence length="355" mass="40835">MQVTELNQFFEWFNENINDKNLSAEYLAFYNKLATNSRQNQTFQSFQEEKEQLFKTLKSINFQKLTLEQIKFLQKLRIDDLLGDIGVQQINNVLFESNIDIANASERIREFTERINNAITKVGNLENAITENFEFDEKDEDEIPDNSVLMRVYFQNEVSISNLTDFKKLSSMWYDIGRGIAMAQNMSPEDFHIIGAKKGSIIIEMAVAVALATTVSKILLEALKVADRYLDILKKVQEVKGLKLANKQIETDLKKEALLEKENGIKSILEVAVKDLKLDANQQGDKINAIEKSIIKLIDFTKNGGEVDFVQPNEDEEYDNAVRKEVKKLKENISEIRLLENRIKLLEIKINGEKN</sequence>
<evidence type="ECO:0000313" key="2">
    <source>
        <dbReference type="EMBL" id="RXJ51216.1"/>
    </source>
</evidence>
<dbReference type="Proteomes" id="UP000289792">
    <property type="component" value="Unassembled WGS sequence"/>
</dbReference>
<organism evidence="2 3">
    <name type="scientific">Gelidibacter gilvus</name>
    <dbReference type="NCBI Taxonomy" id="59602"/>
    <lineage>
        <taxon>Bacteria</taxon>
        <taxon>Pseudomonadati</taxon>
        <taxon>Bacteroidota</taxon>
        <taxon>Flavobacteriia</taxon>
        <taxon>Flavobacteriales</taxon>
        <taxon>Flavobacteriaceae</taxon>
        <taxon>Gelidibacter</taxon>
    </lineage>
</organism>
<protein>
    <submittedName>
        <fullName evidence="2">Uncharacterized protein</fullName>
    </submittedName>
</protein>